<feature type="compositionally biased region" description="Basic and acidic residues" evidence="1">
    <location>
        <begin position="1109"/>
        <end position="1125"/>
    </location>
</feature>
<reference evidence="4" key="1">
    <citation type="journal article" date="2013" name="Genome Announc.">
        <title>Draft genome sequence of the basidiomycetous yeast-like fungus Pseudozyma hubeiensis SY62, which produces an abundant amount of the biosurfactant mannosylerythritol lipids.</title>
        <authorList>
            <person name="Konishi M."/>
            <person name="Hatada Y."/>
            <person name="Horiuchi J."/>
        </authorList>
    </citation>
    <scope>NUCLEOTIDE SEQUENCE [LARGE SCALE GENOMIC DNA]</scope>
    <source>
        <strain evidence="4">SY62</strain>
    </source>
</reference>
<feature type="region of interest" description="Disordered" evidence="1">
    <location>
        <begin position="953"/>
        <end position="982"/>
    </location>
</feature>
<dbReference type="InterPro" id="IPR001357">
    <property type="entry name" value="BRCT_dom"/>
</dbReference>
<feature type="compositionally biased region" description="Polar residues" evidence="1">
    <location>
        <begin position="864"/>
        <end position="879"/>
    </location>
</feature>
<proteinExistence type="predicted"/>
<protein>
    <recommendedName>
        <fullName evidence="2">BRCT domain-containing protein</fullName>
    </recommendedName>
</protein>
<dbReference type="EMBL" id="DF238773">
    <property type="protein sequence ID" value="GAC93195.1"/>
    <property type="molecule type" value="Genomic_DNA"/>
</dbReference>
<feature type="region of interest" description="Disordered" evidence="1">
    <location>
        <begin position="196"/>
        <end position="220"/>
    </location>
</feature>
<dbReference type="SUPFAM" id="SSF52113">
    <property type="entry name" value="BRCT domain"/>
    <property type="match status" value="1"/>
</dbReference>
<dbReference type="HOGENOM" id="CLU_268953_0_0_1"/>
<feature type="region of interest" description="Disordered" evidence="1">
    <location>
        <begin position="1073"/>
        <end position="1125"/>
    </location>
</feature>
<feature type="compositionally biased region" description="Low complexity" evidence="1">
    <location>
        <begin position="21"/>
        <end position="30"/>
    </location>
</feature>
<feature type="compositionally biased region" description="Polar residues" evidence="1">
    <location>
        <begin position="665"/>
        <end position="681"/>
    </location>
</feature>
<feature type="region of interest" description="Disordered" evidence="1">
    <location>
        <begin position="1"/>
        <end position="69"/>
    </location>
</feature>
<evidence type="ECO:0000313" key="4">
    <source>
        <dbReference type="Proteomes" id="UP000014071"/>
    </source>
</evidence>
<evidence type="ECO:0000259" key="2">
    <source>
        <dbReference type="PROSITE" id="PS50172"/>
    </source>
</evidence>
<dbReference type="CDD" id="cd11655">
    <property type="entry name" value="rap1_myb-like"/>
    <property type="match status" value="1"/>
</dbReference>
<keyword evidence="4" id="KW-1185">Reference proteome</keyword>
<feature type="region of interest" description="Disordered" evidence="1">
    <location>
        <begin position="816"/>
        <end position="928"/>
    </location>
</feature>
<accession>R9P506</accession>
<name>R9P506_PSEHS</name>
<sequence>MNASQESDEFIEPAARIPRQSESAAASTSAHTLSGVEKPRVELASNGSDDARASTSDAHDQANSNNLDARENVQTDASNVERAPSLASSSVKTKVFLKSTSPDVPLHVHLPRELSHTLLKKLQITIKAHGGVMESRFGKADLIVVDPDLKGVSKRLLRDADSMGQPIPVVIPDYIYDCAAHGQQLDLGDPKYKYNPSIQGPDPPQVPEPAPRTLNGRNPFTESDRQAIVSYFVDKHESSWSLNAAARELALRIPTHTYQSFQSYLQANFDKGWNLKQKVLIARREALEGEPSELQARIFRSQYTASPGLHEQSEQSAPSDGWPRTSPAPQSNQEPAAESDPIPVAENGHERLPAQQDSSQSEDDDQDLLVRQPNPGTKADNVDKSPTKTKQPVEHTSSEESDPDTSPPASLSLGQRPPHHSQIQASPSPDEEPDPEHYSPRILSQIERAEKSRTQSSQKANKKPHRRSQSSSDYDSELDELDHGSDQDLLAGESPSRATAQDDQIQAADSEESEWGGSKRIDRKLRVDTGTDDIRVKFLQDEKDDLMRKLVEHVLAQGDDLPPSTQNAMLNQPQDFFWTQFASTHPRHSAASWRSHYRKNRAVYRRIVDMMIQDRRAGEESGQPEDSSDAESQDQLAPDSQPSASKDAPVKHDALTDDTAAAQRSLEQLRSGSEDSLSSKDISFPDDGIVVMIPLHSTERPPARHSSHGDQWPDELPAPPIEDEDEDMLQIEDQVNVLAETAPSVEDEEESPPSPPSWDSGRSGTGPDPRSPSKSPMPANSAAMHVAGSRSTSAVEAGTPVLAQHRDAAFYDFTMDSDEERRIRKARSRPSLPNMQRRQRDLSARMPAAPITTDRVLGHFATPSRGQQPNSIPNVSLSARQAHKDSMARTREWTRSVSSASSSGSGDRSPRPEPIAVTESSRSRASRIDRRPLLVEAFVGVGTPSRVRNATQPLHRRPMSGGGLPPAPVASSPTPARVRPDPVESDFEAARRQYRADAEQFRDDFGLNREQRNILLKRFNGNIKQARQYIADWLADVQDAYNVEASVAFEYVKTSQGDFAQAENFLRLAAMTRSSSTPNRSVGDSSRGDVRSISPVKRSIGNSDGSSSRLERTIGRGESSKRFRR</sequence>
<feature type="compositionally biased region" description="Acidic residues" evidence="1">
    <location>
        <begin position="721"/>
        <end position="730"/>
    </location>
</feature>
<feature type="compositionally biased region" description="Acidic residues" evidence="1">
    <location>
        <begin position="622"/>
        <end position="632"/>
    </location>
</feature>
<feature type="domain" description="BRCT" evidence="2">
    <location>
        <begin position="121"/>
        <end position="192"/>
    </location>
</feature>
<dbReference type="GeneID" id="24106061"/>
<feature type="region of interest" description="Disordered" evidence="1">
    <location>
        <begin position="306"/>
        <end position="522"/>
    </location>
</feature>
<feature type="region of interest" description="Disordered" evidence="1">
    <location>
        <begin position="616"/>
        <end position="800"/>
    </location>
</feature>
<feature type="compositionally biased region" description="Basic and acidic residues" evidence="1">
    <location>
        <begin position="49"/>
        <end position="60"/>
    </location>
</feature>
<evidence type="ECO:0000313" key="3">
    <source>
        <dbReference type="EMBL" id="GAC93195.1"/>
    </source>
</evidence>
<feature type="compositionally biased region" description="Low complexity" evidence="1">
    <location>
        <begin position="895"/>
        <end position="907"/>
    </location>
</feature>
<feature type="compositionally biased region" description="Pro residues" evidence="1">
    <location>
        <begin position="201"/>
        <end position="210"/>
    </location>
</feature>
<feature type="compositionally biased region" description="Basic and acidic residues" evidence="1">
    <location>
        <begin position="380"/>
        <end position="398"/>
    </location>
</feature>
<dbReference type="PROSITE" id="PS50172">
    <property type="entry name" value="BRCT"/>
    <property type="match status" value="1"/>
</dbReference>
<dbReference type="RefSeq" id="XP_012186782.1">
    <property type="nucleotide sequence ID" value="XM_012331392.1"/>
</dbReference>
<feature type="compositionally biased region" description="Basic and acidic residues" evidence="1">
    <location>
        <begin position="882"/>
        <end position="894"/>
    </location>
</feature>
<feature type="compositionally biased region" description="Polar residues" evidence="1">
    <location>
        <begin position="1073"/>
        <end position="1084"/>
    </location>
</feature>
<dbReference type="InterPro" id="IPR036420">
    <property type="entry name" value="BRCT_dom_sf"/>
</dbReference>
<dbReference type="AlphaFoldDB" id="R9P506"/>
<feature type="compositionally biased region" description="Polar residues" evidence="1">
    <location>
        <begin position="633"/>
        <end position="644"/>
    </location>
</feature>
<organism evidence="3 4">
    <name type="scientific">Pseudozyma hubeiensis (strain SY62)</name>
    <name type="common">Yeast</name>
    <dbReference type="NCBI Taxonomy" id="1305764"/>
    <lineage>
        <taxon>Eukaryota</taxon>
        <taxon>Fungi</taxon>
        <taxon>Dikarya</taxon>
        <taxon>Basidiomycota</taxon>
        <taxon>Ustilaginomycotina</taxon>
        <taxon>Ustilaginomycetes</taxon>
        <taxon>Ustilaginales</taxon>
        <taxon>Ustilaginaceae</taxon>
        <taxon>Pseudozyma</taxon>
    </lineage>
</organism>
<evidence type="ECO:0000256" key="1">
    <source>
        <dbReference type="SAM" id="MobiDB-lite"/>
    </source>
</evidence>
<dbReference type="Proteomes" id="UP000014071">
    <property type="component" value="Unassembled WGS sequence"/>
</dbReference>
<dbReference type="OrthoDB" id="2552742at2759"/>
<feature type="compositionally biased region" description="Acidic residues" evidence="1">
    <location>
        <begin position="1"/>
        <end position="11"/>
    </location>
</feature>
<dbReference type="eggNOG" id="ENOG502QQE7">
    <property type="taxonomic scope" value="Eukaryota"/>
</dbReference>
<gene>
    <name evidence="3" type="ORF">PHSY_000758</name>
</gene>